<name>A0A9E2L929_9BACT</name>
<evidence type="ECO:0000259" key="1">
    <source>
        <dbReference type="Pfam" id="PF13590"/>
    </source>
</evidence>
<evidence type="ECO:0000313" key="3">
    <source>
        <dbReference type="Proteomes" id="UP000823865"/>
    </source>
</evidence>
<proteinExistence type="predicted"/>
<comment type="caution">
    <text evidence="2">The sequence shown here is derived from an EMBL/GenBank/DDBJ whole genome shotgun (WGS) entry which is preliminary data.</text>
</comment>
<protein>
    <submittedName>
        <fullName evidence="2">DUF4136 domain-containing protein</fullName>
    </submittedName>
</protein>
<dbReference type="Gene3D" id="3.30.160.670">
    <property type="match status" value="1"/>
</dbReference>
<dbReference type="InterPro" id="IPR025411">
    <property type="entry name" value="DUF4136"/>
</dbReference>
<accession>A0A9E2L929</accession>
<dbReference type="Proteomes" id="UP000823865">
    <property type="component" value="Unassembled WGS sequence"/>
</dbReference>
<dbReference type="EMBL" id="JAHLFU010000219">
    <property type="protein sequence ID" value="MBU3854252.1"/>
    <property type="molecule type" value="Genomic_DNA"/>
</dbReference>
<gene>
    <name evidence="2" type="ORF">H9789_10655</name>
</gene>
<dbReference type="Pfam" id="PF13590">
    <property type="entry name" value="DUF4136"/>
    <property type="match status" value="1"/>
</dbReference>
<reference evidence="2" key="2">
    <citation type="submission" date="2021-04" db="EMBL/GenBank/DDBJ databases">
        <authorList>
            <person name="Gilroy R."/>
        </authorList>
    </citation>
    <scope>NUCLEOTIDE SEQUENCE</scope>
    <source>
        <strain evidence="2">G3-2149</strain>
    </source>
</reference>
<reference evidence="2" key="1">
    <citation type="journal article" date="2021" name="PeerJ">
        <title>Extensive microbial diversity within the chicken gut microbiome revealed by metagenomics and culture.</title>
        <authorList>
            <person name="Gilroy R."/>
            <person name="Ravi A."/>
            <person name="Getino M."/>
            <person name="Pursley I."/>
            <person name="Horton D.L."/>
            <person name="Alikhan N.F."/>
            <person name="Baker D."/>
            <person name="Gharbi K."/>
            <person name="Hall N."/>
            <person name="Watson M."/>
            <person name="Adriaenssens E.M."/>
            <person name="Foster-Nyarko E."/>
            <person name="Jarju S."/>
            <person name="Secka A."/>
            <person name="Antonio M."/>
            <person name="Oren A."/>
            <person name="Chaudhuri R.R."/>
            <person name="La Ragione R."/>
            <person name="Hildebrand F."/>
            <person name="Pallen M.J."/>
        </authorList>
    </citation>
    <scope>NUCLEOTIDE SEQUENCE</scope>
    <source>
        <strain evidence="2">G3-2149</strain>
    </source>
</reference>
<dbReference type="AlphaFoldDB" id="A0A9E2L929"/>
<sequence length="217" mass="25782">MNYRLSLCLVALTSFCHSCQKEPDWTEQSNEYLVYTQRDASFDANQHHNYFIADSILLIDDTAEPKYLKSQEAEKIISKVAQNMDRSGYHRVNDKENADLGLQLSYIFDTYYFTSYPSYPPYWWWGYPGYWYPYYWGSYWNGWGYSFPISYSYSENSLLGELVDLTVPKEEGSHLPVVWNMYINGEPSGYRHFDSNRMQRGIDQAFRQSSYLKKENR</sequence>
<organism evidence="2 3">
    <name type="scientific">Candidatus Paraprevotella stercoravium</name>
    <dbReference type="NCBI Taxonomy" id="2838725"/>
    <lineage>
        <taxon>Bacteria</taxon>
        <taxon>Pseudomonadati</taxon>
        <taxon>Bacteroidota</taxon>
        <taxon>Bacteroidia</taxon>
        <taxon>Bacteroidales</taxon>
        <taxon>Prevotellaceae</taxon>
        <taxon>Paraprevotella</taxon>
    </lineage>
</organism>
<feature type="domain" description="DUF4136" evidence="1">
    <location>
        <begin position="34"/>
        <end position="209"/>
    </location>
</feature>
<evidence type="ECO:0000313" key="2">
    <source>
        <dbReference type="EMBL" id="MBU3854252.1"/>
    </source>
</evidence>